<proteinExistence type="predicted"/>
<feature type="region of interest" description="Disordered" evidence="1">
    <location>
        <begin position="38"/>
        <end position="168"/>
    </location>
</feature>
<reference evidence="2" key="2">
    <citation type="submission" date="2021-09" db="EMBL/GenBank/DDBJ databases">
        <authorList>
            <person name="Jia N."/>
            <person name="Wang J."/>
            <person name="Shi W."/>
            <person name="Du L."/>
            <person name="Sun Y."/>
            <person name="Zhan W."/>
            <person name="Jiang J."/>
            <person name="Wang Q."/>
            <person name="Zhang B."/>
            <person name="Ji P."/>
            <person name="Sakyi L.B."/>
            <person name="Cui X."/>
            <person name="Yuan T."/>
            <person name="Jiang B."/>
            <person name="Yang W."/>
            <person name="Lam T.T.-Y."/>
            <person name="Chang Q."/>
            <person name="Ding S."/>
            <person name="Wang X."/>
            <person name="Zhu J."/>
            <person name="Ruan X."/>
            <person name="Zhao L."/>
            <person name="Wei J."/>
            <person name="Que T."/>
            <person name="Du C."/>
            <person name="Cheng J."/>
            <person name="Dai P."/>
            <person name="Han X."/>
            <person name="Huang E."/>
            <person name="Gao Y."/>
            <person name="Liu J."/>
            <person name="Shao H."/>
            <person name="Ye R."/>
            <person name="Li L."/>
            <person name="Wei W."/>
            <person name="Wang X."/>
            <person name="Wang C."/>
            <person name="Huo Q."/>
            <person name="Li W."/>
            <person name="Guo W."/>
            <person name="Chen H."/>
            <person name="Chen S."/>
            <person name="Zhou L."/>
            <person name="Zhou L."/>
            <person name="Ni X."/>
            <person name="Tian J."/>
            <person name="Zhou Y."/>
            <person name="Sheng Y."/>
            <person name="Liu T."/>
            <person name="Pan Y."/>
            <person name="Xia L."/>
            <person name="Li J."/>
            <person name="Zhao F."/>
            <person name="Cao W."/>
        </authorList>
    </citation>
    <scope>NUCLEOTIDE SEQUENCE</scope>
    <source>
        <strain evidence="2">Rmic-2018</strain>
        <tissue evidence="2">Larvae</tissue>
    </source>
</reference>
<protein>
    <submittedName>
        <fullName evidence="2">Uncharacterized protein</fullName>
    </submittedName>
</protein>
<comment type="caution">
    <text evidence="2">The sequence shown here is derived from an EMBL/GenBank/DDBJ whole genome shotgun (WGS) entry which is preliminary data.</text>
</comment>
<keyword evidence="3" id="KW-1185">Reference proteome</keyword>
<gene>
    <name evidence="2" type="ORF">HPB51_022853</name>
</gene>
<accession>A0A9J6DQY9</accession>
<name>A0A9J6DQY9_RHIMP</name>
<evidence type="ECO:0000256" key="1">
    <source>
        <dbReference type="SAM" id="MobiDB-lite"/>
    </source>
</evidence>
<dbReference type="Proteomes" id="UP000821866">
    <property type="component" value="Chromosome 6"/>
</dbReference>
<evidence type="ECO:0000313" key="2">
    <source>
        <dbReference type="EMBL" id="KAH8024369.1"/>
    </source>
</evidence>
<reference evidence="2" key="1">
    <citation type="journal article" date="2020" name="Cell">
        <title>Large-Scale Comparative Analyses of Tick Genomes Elucidate Their Genetic Diversity and Vector Capacities.</title>
        <authorList>
            <consortium name="Tick Genome and Microbiome Consortium (TIGMIC)"/>
            <person name="Jia N."/>
            <person name="Wang J."/>
            <person name="Shi W."/>
            <person name="Du L."/>
            <person name="Sun Y."/>
            <person name="Zhan W."/>
            <person name="Jiang J.F."/>
            <person name="Wang Q."/>
            <person name="Zhang B."/>
            <person name="Ji P."/>
            <person name="Bell-Sakyi L."/>
            <person name="Cui X.M."/>
            <person name="Yuan T.T."/>
            <person name="Jiang B.G."/>
            <person name="Yang W.F."/>
            <person name="Lam T.T."/>
            <person name="Chang Q.C."/>
            <person name="Ding S.J."/>
            <person name="Wang X.J."/>
            <person name="Zhu J.G."/>
            <person name="Ruan X.D."/>
            <person name="Zhao L."/>
            <person name="Wei J.T."/>
            <person name="Ye R.Z."/>
            <person name="Que T.C."/>
            <person name="Du C.H."/>
            <person name="Zhou Y.H."/>
            <person name="Cheng J.X."/>
            <person name="Dai P.F."/>
            <person name="Guo W.B."/>
            <person name="Han X.H."/>
            <person name="Huang E.J."/>
            <person name="Li L.F."/>
            <person name="Wei W."/>
            <person name="Gao Y.C."/>
            <person name="Liu J.Z."/>
            <person name="Shao H.Z."/>
            <person name="Wang X."/>
            <person name="Wang C.C."/>
            <person name="Yang T.C."/>
            <person name="Huo Q.B."/>
            <person name="Li W."/>
            <person name="Chen H.Y."/>
            <person name="Chen S.E."/>
            <person name="Zhou L.G."/>
            <person name="Ni X.B."/>
            <person name="Tian J.H."/>
            <person name="Sheng Y."/>
            <person name="Liu T."/>
            <person name="Pan Y.S."/>
            <person name="Xia L.Y."/>
            <person name="Li J."/>
            <person name="Zhao F."/>
            <person name="Cao W.C."/>
        </authorList>
    </citation>
    <scope>NUCLEOTIDE SEQUENCE</scope>
    <source>
        <strain evidence="2">Rmic-2018</strain>
    </source>
</reference>
<sequence>MKPCAATPHFESREHAVKKSWPTCCGYFHPATVKACADSSRLSASGAREVGRAGKRRTRAAQPSRAIQRSGLEGGPSPDSVPNPGGVGFPPAAARPTMGGPGKINTEQRHRSPFAPATSGAAVLRPAGRERALAGGSSGKQQHKQQRPGAPAMLCGGAGRRRAAAAAA</sequence>
<dbReference type="AlphaFoldDB" id="A0A9J6DQY9"/>
<dbReference type="EMBL" id="JABSTU010000008">
    <property type="protein sequence ID" value="KAH8024369.1"/>
    <property type="molecule type" value="Genomic_DNA"/>
</dbReference>
<organism evidence="2 3">
    <name type="scientific">Rhipicephalus microplus</name>
    <name type="common">Cattle tick</name>
    <name type="synonym">Boophilus microplus</name>
    <dbReference type="NCBI Taxonomy" id="6941"/>
    <lineage>
        <taxon>Eukaryota</taxon>
        <taxon>Metazoa</taxon>
        <taxon>Ecdysozoa</taxon>
        <taxon>Arthropoda</taxon>
        <taxon>Chelicerata</taxon>
        <taxon>Arachnida</taxon>
        <taxon>Acari</taxon>
        <taxon>Parasitiformes</taxon>
        <taxon>Ixodida</taxon>
        <taxon>Ixodoidea</taxon>
        <taxon>Ixodidae</taxon>
        <taxon>Rhipicephalinae</taxon>
        <taxon>Rhipicephalus</taxon>
        <taxon>Boophilus</taxon>
    </lineage>
</organism>
<feature type="compositionally biased region" description="Basic residues" evidence="1">
    <location>
        <begin position="159"/>
        <end position="168"/>
    </location>
</feature>
<evidence type="ECO:0000313" key="3">
    <source>
        <dbReference type="Proteomes" id="UP000821866"/>
    </source>
</evidence>